<dbReference type="AlphaFoldDB" id="A0AAQ3RM95"/>
<evidence type="ECO:0000313" key="2">
    <source>
        <dbReference type="Proteomes" id="UP001374535"/>
    </source>
</evidence>
<gene>
    <name evidence="1" type="ORF">V8G54_029061</name>
</gene>
<dbReference type="Proteomes" id="UP001374535">
    <property type="component" value="Chromosome 9"/>
</dbReference>
<sequence length="128" mass="14116">MEESTSSGSSVYPMARDASTKAFQSTLSNIFFRNSLFISTVFSTTFSASMRNGNPFTTPFMLDDSMLCVSSLIFTYKSEYQQQHLKLSPEGYATAKDVDSKVGGSVASSKMHYGSVRRRGGMGIWVTR</sequence>
<accession>A0AAQ3RM95</accession>
<keyword evidence="2" id="KW-1185">Reference proteome</keyword>
<name>A0AAQ3RM95_VIGMU</name>
<evidence type="ECO:0000313" key="1">
    <source>
        <dbReference type="EMBL" id="WVY96910.1"/>
    </source>
</evidence>
<proteinExistence type="predicted"/>
<organism evidence="1 2">
    <name type="scientific">Vigna mungo</name>
    <name type="common">Black gram</name>
    <name type="synonym">Phaseolus mungo</name>
    <dbReference type="NCBI Taxonomy" id="3915"/>
    <lineage>
        <taxon>Eukaryota</taxon>
        <taxon>Viridiplantae</taxon>
        <taxon>Streptophyta</taxon>
        <taxon>Embryophyta</taxon>
        <taxon>Tracheophyta</taxon>
        <taxon>Spermatophyta</taxon>
        <taxon>Magnoliopsida</taxon>
        <taxon>eudicotyledons</taxon>
        <taxon>Gunneridae</taxon>
        <taxon>Pentapetalae</taxon>
        <taxon>rosids</taxon>
        <taxon>fabids</taxon>
        <taxon>Fabales</taxon>
        <taxon>Fabaceae</taxon>
        <taxon>Papilionoideae</taxon>
        <taxon>50 kb inversion clade</taxon>
        <taxon>NPAAA clade</taxon>
        <taxon>indigoferoid/millettioid clade</taxon>
        <taxon>Phaseoleae</taxon>
        <taxon>Vigna</taxon>
    </lineage>
</organism>
<reference evidence="1 2" key="1">
    <citation type="journal article" date="2023" name="Life. Sci Alliance">
        <title>Evolutionary insights into 3D genome organization and epigenetic landscape of Vigna mungo.</title>
        <authorList>
            <person name="Junaid A."/>
            <person name="Singh B."/>
            <person name="Bhatia S."/>
        </authorList>
    </citation>
    <scope>NUCLEOTIDE SEQUENCE [LARGE SCALE GENOMIC DNA]</scope>
    <source>
        <strain evidence="1">Urdbean</strain>
    </source>
</reference>
<protein>
    <submittedName>
        <fullName evidence="1">Uncharacterized protein</fullName>
    </submittedName>
</protein>
<dbReference type="EMBL" id="CP144692">
    <property type="protein sequence ID" value="WVY96910.1"/>
    <property type="molecule type" value="Genomic_DNA"/>
</dbReference>